<evidence type="ECO:0000313" key="2">
    <source>
        <dbReference type="EMBL" id="KAB0264997.1"/>
    </source>
</evidence>
<evidence type="ECO:0000259" key="1">
    <source>
        <dbReference type="Pfam" id="PF12680"/>
    </source>
</evidence>
<sequence length="114" mass="13073">MKRSAADVFEDHLRLRITGHLEEDLRRNYADDVVLLTVNSNARGHDAIRMSAGRLNEQLPDGTFEFIARKVSGPYALLIWRGHSSRFNAADGADSFVIEDDKIRFQSIHYRLEE</sequence>
<dbReference type="EMBL" id="VCMV01000050">
    <property type="protein sequence ID" value="KAB0264997.1"/>
    <property type="molecule type" value="Genomic_DNA"/>
</dbReference>
<feature type="domain" description="SnoaL-like" evidence="1">
    <location>
        <begin position="23"/>
        <end position="104"/>
    </location>
</feature>
<evidence type="ECO:0000313" key="3">
    <source>
        <dbReference type="Proteomes" id="UP000325684"/>
    </source>
</evidence>
<protein>
    <submittedName>
        <fullName evidence="2">Nuclear transport factor 2 family protein</fullName>
    </submittedName>
</protein>
<dbReference type="InterPro" id="IPR032710">
    <property type="entry name" value="NTF2-like_dom_sf"/>
</dbReference>
<gene>
    <name evidence="2" type="ORF">FEZ63_20525</name>
</gene>
<dbReference type="Proteomes" id="UP000325684">
    <property type="component" value="Unassembled WGS sequence"/>
</dbReference>
<organism evidence="2 3">
    <name type="scientific">Microvirga brassicacearum</name>
    <dbReference type="NCBI Taxonomy" id="2580413"/>
    <lineage>
        <taxon>Bacteria</taxon>
        <taxon>Pseudomonadati</taxon>
        <taxon>Pseudomonadota</taxon>
        <taxon>Alphaproteobacteria</taxon>
        <taxon>Hyphomicrobiales</taxon>
        <taxon>Methylobacteriaceae</taxon>
        <taxon>Microvirga</taxon>
    </lineage>
</organism>
<accession>A0A5N3P5H2</accession>
<dbReference type="InterPro" id="IPR037401">
    <property type="entry name" value="SnoaL-like"/>
</dbReference>
<dbReference type="OrthoDB" id="8452656at2"/>
<name>A0A5N3P5H2_9HYPH</name>
<comment type="caution">
    <text evidence="2">The sequence shown here is derived from an EMBL/GenBank/DDBJ whole genome shotgun (WGS) entry which is preliminary data.</text>
</comment>
<dbReference type="SUPFAM" id="SSF54427">
    <property type="entry name" value="NTF2-like"/>
    <property type="match status" value="1"/>
</dbReference>
<dbReference type="AlphaFoldDB" id="A0A5N3P5H2"/>
<reference evidence="2 3" key="1">
    <citation type="journal article" date="2019" name="Microorganisms">
        <title>Genome Insights into the Novel Species Microvirga brassicacearum, a Rapeseed Endophyte with Biotechnological Potential.</title>
        <authorList>
            <person name="Jimenez-Gomez A."/>
            <person name="Saati-Santamaria Z."/>
            <person name="Igual J.M."/>
            <person name="Rivas R."/>
            <person name="Mateos P.F."/>
            <person name="Garcia-Fraile P."/>
        </authorList>
    </citation>
    <scope>NUCLEOTIDE SEQUENCE [LARGE SCALE GENOMIC DNA]</scope>
    <source>
        <strain evidence="2 3">CDVBN77</strain>
    </source>
</reference>
<dbReference type="RefSeq" id="WP_150947991.1">
    <property type="nucleotide sequence ID" value="NZ_VCMV01000050.1"/>
</dbReference>
<dbReference type="Gene3D" id="3.10.450.50">
    <property type="match status" value="1"/>
</dbReference>
<proteinExistence type="predicted"/>
<keyword evidence="3" id="KW-1185">Reference proteome</keyword>
<dbReference type="Pfam" id="PF12680">
    <property type="entry name" value="SnoaL_2"/>
    <property type="match status" value="1"/>
</dbReference>